<name>A0A927CCE3_9BACL</name>
<dbReference type="Proteomes" id="UP000639396">
    <property type="component" value="Unassembled WGS sequence"/>
</dbReference>
<keyword evidence="5 6" id="KW-0472">Membrane</keyword>
<accession>A0A927CCE3</accession>
<evidence type="ECO:0000256" key="4">
    <source>
        <dbReference type="ARBA" id="ARBA00022989"/>
    </source>
</evidence>
<comment type="caution">
    <text evidence="7">The sequence shown here is derived from an EMBL/GenBank/DDBJ whole genome shotgun (WGS) entry which is preliminary data.</text>
</comment>
<dbReference type="EMBL" id="JACXJA010000019">
    <property type="protein sequence ID" value="MBD2863396.1"/>
    <property type="molecule type" value="Genomic_DNA"/>
</dbReference>
<feature type="transmembrane region" description="Helical" evidence="6">
    <location>
        <begin position="103"/>
        <end position="122"/>
    </location>
</feature>
<keyword evidence="3 6" id="KW-0812">Transmembrane</keyword>
<keyword evidence="4 6" id="KW-1133">Transmembrane helix</keyword>
<comment type="subcellular location">
    <subcellularLocation>
        <location evidence="1">Cell membrane</location>
        <topology evidence="1">Multi-pass membrane protein</topology>
    </subcellularLocation>
</comment>
<dbReference type="GO" id="GO:0005886">
    <property type="term" value="C:plasma membrane"/>
    <property type="evidence" value="ECO:0007669"/>
    <property type="project" value="UniProtKB-SubCell"/>
</dbReference>
<evidence type="ECO:0000256" key="2">
    <source>
        <dbReference type="ARBA" id="ARBA00022475"/>
    </source>
</evidence>
<dbReference type="Pfam" id="PF02588">
    <property type="entry name" value="YitT_membrane"/>
    <property type="match status" value="1"/>
</dbReference>
<evidence type="ECO:0000313" key="7">
    <source>
        <dbReference type="EMBL" id="MBD2863396.1"/>
    </source>
</evidence>
<organism evidence="7 8">
    <name type="scientific">Paenibacillus oceani</name>
    <dbReference type="NCBI Taxonomy" id="2772510"/>
    <lineage>
        <taxon>Bacteria</taxon>
        <taxon>Bacillati</taxon>
        <taxon>Bacillota</taxon>
        <taxon>Bacilli</taxon>
        <taxon>Bacillales</taxon>
        <taxon>Paenibacillaceae</taxon>
        <taxon>Paenibacillus</taxon>
    </lineage>
</organism>
<keyword evidence="8" id="KW-1185">Reference proteome</keyword>
<feature type="transmembrane region" description="Helical" evidence="6">
    <location>
        <begin position="142"/>
        <end position="163"/>
    </location>
</feature>
<evidence type="ECO:0000256" key="6">
    <source>
        <dbReference type="SAM" id="Phobius"/>
    </source>
</evidence>
<dbReference type="InterPro" id="IPR051461">
    <property type="entry name" value="UPF0750_membrane"/>
</dbReference>
<feature type="transmembrane region" description="Helical" evidence="6">
    <location>
        <begin position="47"/>
        <end position="68"/>
    </location>
</feature>
<dbReference type="PANTHER" id="PTHR33545">
    <property type="entry name" value="UPF0750 MEMBRANE PROTEIN YITT-RELATED"/>
    <property type="match status" value="1"/>
</dbReference>
<reference evidence="7" key="1">
    <citation type="submission" date="2020-09" db="EMBL/GenBank/DDBJ databases">
        <title>A novel bacterium of genus Paenibacillus, isolated from South China Sea.</title>
        <authorList>
            <person name="Huang H."/>
            <person name="Mo K."/>
            <person name="Hu Y."/>
        </authorList>
    </citation>
    <scope>NUCLEOTIDE SEQUENCE</scope>
    <source>
        <strain evidence="7">IB182363</strain>
    </source>
</reference>
<dbReference type="InterPro" id="IPR003740">
    <property type="entry name" value="YitT"/>
</dbReference>
<dbReference type="RefSeq" id="WP_190929026.1">
    <property type="nucleotide sequence ID" value="NZ_JACXJA010000019.1"/>
</dbReference>
<gene>
    <name evidence="7" type="ORF">IDH45_15490</name>
</gene>
<evidence type="ECO:0000313" key="8">
    <source>
        <dbReference type="Proteomes" id="UP000639396"/>
    </source>
</evidence>
<sequence length="200" mass="21424">MQPLLRIAAVLIGSATLAFGVNAFLAPYRLIDGGMIGIGLLLNYHFGLLPGMTVLLVSAPVFVGVFFYDRALFMSSVHGLLVSSFFIDLFSPASNWFRLGMPVHAVLGGWLIGAGVGTMLAYRTNSGGTDLLGQIASDRTEIPAALFIFILDAVILLAGIGVIGLTRTLFSFATIVIVFAATHRYSGRKPLGRSIHLFYK</sequence>
<keyword evidence="2" id="KW-1003">Cell membrane</keyword>
<dbReference type="AlphaFoldDB" id="A0A927CCE3"/>
<evidence type="ECO:0000256" key="5">
    <source>
        <dbReference type="ARBA" id="ARBA00023136"/>
    </source>
</evidence>
<dbReference type="PANTHER" id="PTHR33545:SF5">
    <property type="entry name" value="UPF0750 MEMBRANE PROTEIN YITT"/>
    <property type="match status" value="1"/>
</dbReference>
<protein>
    <submittedName>
        <fullName evidence="7">YitT family protein</fullName>
    </submittedName>
</protein>
<feature type="transmembrane region" description="Helical" evidence="6">
    <location>
        <begin position="169"/>
        <end position="186"/>
    </location>
</feature>
<proteinExistence type="predicted"/>
<evidence type="ECO:0000256" key="3">
    <source>
        <dbReference type="ARBA" id="ARBA00022692"/>
    </source>
</evidence>
<evidence type="ECO:0000256" key="1">
    <source>
        <dbReference type="ARBA" id="ARBA00004651"/>
    </source>
</evidence>